<protein>
    <submittedName>
        <fullName evidence="2">Uncharacterized protein</fullName>
    </submittedName>
</protein>
<accession>A0A086K3J5</accession>
<feature type="region of interest" description="Disordered" evidence="1">
    <location>
        <begin position="1"/>
        <end position="164"/>
    </location>
</feature>
<organism evidence="2 3">
    <name type="scientific">Toxoplasma gondii FOU</name>
    <dbReference type="NCBI Taxonomy" id="943167"/>
    <lineage>
        <taxon>Eukaryota</taxon>
        <taxon>Sar</taxon>
        <taxon>Alveolata</taxon>
        <taxon>Apicomplexa</taxon>
        <taxon>Conoidasida</taxon>
        <taxon>Coccidia</taxon>
        <taxon>Eucoccidiorida</taxon>
        <taxon>Eimeriorina</taxon>
        <taxon>Sarcocystidae</taxon>
        <taxon>Toxoplasma</taxon>
    </lineage>
</organism>
<dbReference type="VEuPathDB" id="ToxoDB:TGFOU_358930"/>
<comment type="caution">
    <text evidence="2">The sequence shown here is derived from an EMBL/GenBank/DDBJ whole genome shotgun (WGS) entry which is preliminary data.</text>
</comment>
<dbReference type="EMBL" id="AEYH02002446">
    <property type="protein sequence ID" value="KFG38963.1"/>
    <property type="molecule type" value="Genomic_DNA"/>
</dbReference>
<feature type="compositionally biased region" description="Polar residues" evidence="1">
    <location>
        <begin position="126"/>
        <end position="138"/>
    </location>
</feature>
<sequence>MDDDDANDYDVSIVAVRVVAPRNPDGQAGDEAEDEQHQAEDDDQAGAALGAAPSCGFNQRHREAVRALQTPHGRNRIRGKIGDPKKTEKSNKSGNRGKFADAQTGTREGGLCPTQQRALPWGADSLKQSLQGAKNTQVRNRKESGKNEKEGRNKSTKEETPIEK</sequence>
<evidence type="ECO:0000313" key="2">
    <source>
        <dbReference type="EMBL" id="KFG38963.1"/>
    </source>
</evidence>
<evidence type="ECO:0000313" key="3">
    <source>
        <dbReference type="Proteomes" id="UP000028838"/>
    </source>
</evidence>
<reference evidence="2 3" key="1">
    <citation type="submission" date="2014-07" db="EMBL/GenBank/DDBJ databases">
        <authorList>
            <person name="Sibley D."/>
            <person name="Venepally P."/>
            <person name="Karamycheva S."/>
            <person name="Hadjithomas M."/>
            <person name="Khan A."/>
            <person name="Brunk B."/>
            <person name="Roos D."/>
            <person name="Caler E."/>
            <person name="Lorenzi H."/>
        </authorList>
    </citation>
    <scope>NUCLEOTIDE SEQUENCE [LARGE SCALE GENOMIC DNA]</scope>
    <source>
        <strain evidence="2 3">FOU</strain>
    </source>
</reference>
<feature type="compositionally biased region" description="Basic and acidic residues" evidence="1">
    <location>
        <begin position="140"/>
        <end position="164"/>
    </location>
</feature>
<feature type="compositionally biased region" description="Basic and acidic residues" evidence="1">
    <location>
        <begin position="80"/>
        <end position="91"/>
    </location>
</feature>
<gene>
    <name evidence="2" type="ORF">TGFOU_358930</name>
</gene>
<dbReference type="AlphaFoldDB" id="A0A086K3J5"/>
<name>A0A086K3J5_TOXGO</name>
<feature type="compositionally biased region" description="Acidic residues" evidence="1">
    <location>
        <begin position="28"/>
        <end position="44"/>
    </location>
</feature>
<proteinExistence type="predicted"/>
<dbReference type="Proteomes" id="UP000028838">
    <property type="component" value="Unassembled WGS sequence"/>
</dbReference>
<evidence type="ECO:0000256" key="1">
    <source>
        <dbReference type="SAM" id="MobiDB-lite"/>
    </source>
</evidence>